<reference evidence="7" key="1">
    <citation type="submission" date="2020-05" db="EMBL/GenBank/DDBJ databases">
        <authorList>
            <person name="Chiriac C."/>
            <person name="Salcher M."/>
            <person name="Ghai R."/>
            <person name="Kavagutti S V."/>
        </authorList>
    </citation>
    <scope>NUCLEOTIDE SEQUENCE</scope>
</reference>
<keyword evidence="4" id="KW-0560">Oxidoreductase</keyword>
<accession>A0A6J6ETT1</accession>
<dbReference type="InterPro" id="IPR027477">
    <property type="entry name" value="Succ_DH/fumarate_Rdtase_cat_sf"/>
</dbReference>
<dbReference type="InterPro" id="IPR050315">
    <property type="entry name" value="FAD-oxidoreductase_2"/>
</dbReference>
<organism evidence="7">
    <name type="scientific">freshwater metagenome</name>
    <dbReference type="NCBI Taxonomy" id="449393"/>
    <lineage>
        <taxon>unclassified sequences</taxon>
        <taxon>metagenomes</taxon>
        <taxon>ecological metagenomes</taxon>
    </lineage>
</organism>
<dbReference type="InterPro" id="IPR036188">
    <property type="entry name" value="FAD/NAD-bd_sf"/>
</dbReference>
<evidence type="ECO:0000259" key="6">
    <source>
        <dbReference type="Pfam" id="PF00890"/>
    </source>
</evidence>
<keyword evidence="3" id="KW-0274">FAD</keyword>
<feature type="domain" description="FAD-dependent oxidoreductase 2 FAD-binding" evidence="6">
    <location>
        <begin position="34"/>
        <end position="475"/>
    </location>
</feature>
<protein>
    <submittedName>
        <fullName evidence="7">Unannotated protein</fullName>
    </submittedName>
</protein>
<sequence>MSDTTGTGASDTTGATGATGTTGTSDTAVSRDVDVVVVGSGAAGLCAALSARARGARRVLVAEAEAVVGGSSRLSGGLVMGAGTRYQRALGIHDDAASLYHDYLQLNRWDVDAAVVKRFTEMAGPTVEWLGDLGVEYHEQLVYGGDERVPRVHVPVGRGQGIVDVLHRRCREADIDIALGRRVDRLLVDGGRVVGVAVGEDEIRAGAVVLAAGGFGNAPERLAAHFPSAAATGEAWYIGAEGSRGDVLDLGAQVDAQTTGHDRGLRLLHTGVDRIYEAYLPGWLVLVDTEGRRFCDETAPYGMMDHLMRMHGDRAWAICDQATLEAATASGMARYKQTIPGSSKRQSPHWTTDVMELMLTAGRARRAATLDDLAFGIDVDAAVLRGTIERYNAGVDAGEDLTFAKDPSFLEPVREPPFYAVEMRPSTVCFTAFGLRIDREARVLDQASQPIAGLFAAGECTGGVVGAQYVGSGNSYANITVFGRIAGERAAAFARTGR</sequence>
<name>A0A6J6ETT1_9ZZZZ</name>
<proteinExistence type="predicted"/>
<gene>
    <name evidence="7" type="ORF">UFOPK1493_02952</name>
</gene>
<dbReference type="GO" id="GO:0008202">
    <property type="term" value="P:steroid metabolic process"/>
    <property type="evidence" value="ECO:0007669"/>
    <property type="project" value="UniProtKB-ARBA"/>
</dbReference>
<dbReference type="SUPFAM" id="SSF51905">
    <property type="entry name" value="FAD/NAD(P)-binding domain"/>
    <property type="match status" value="1"/>
</dbReference>
<evidence type="ECO:0000313" key="7">
    <source>
        <dbReference type="EMBL" id="CAB4579367.1"/>
    </source>
</evidence>
<dbReference type="PRINTS" id="PR00411">
    <property type="entry name" value="PNDRDTASEI"/>
</dbReference>
<dbReference type="InterPro" id="IPR003953">
    <property type="entry name" value="FAD-dep_OxRdtase_2_FAD-bd"/>
</dbReference>
<dbReference type="GO" id="GO:0016491">
    <property type="term" value="F:oxidoreductase activity"/>
    <property type="evidence" value="ECO:0007669"/>
    <property type="project" value="UniProtKB-KW"/>
</dbReference>
<evidence type="ECO:0000256" key="5">
    <source>
        <dbReference type="SAM" id="MobiDB-lite"/>
    </source>
</evidence>
<evidence type="ECO:0000256" key="3">
    <source>
        <dbReference type="ARBA" id="ARBA00022827"/>
    </source>
</evidence>
<keyword evidence="2" id="KW-0285">Flavoprotein</keyword>
<dbReference type="SUPFAM" id="SSF56425">
    <property type="entry name" value="Succinate dehydrogenase/fumarate reductase flavoprotein, catalytic domain"/>
    <property type="match status" value="1"/>
</dbReference>
<dbReference type="Gene3D" id="3.90.700.10">
    <property type="entry name" value="Succinate dehydrogenase/fumarate reductase flavoprotein, catalytic domain"/>
    <property type="match status" value="1"/>
</dbReference>
<feature type="region of interest" description="Disordered" evidence="5">
    <location>
        <begin position="1"/>
        <end position="25"/>
    </location>
</feature>
<dbReference type="PANTHER" id="PTHR43400">
    <property type="entry name" value="FUMARATE REDUCTASE"/>
    <property type="match status" value="1"/>
</dbReference>
<evidence type="ECO:0000256" key="2">
    <source>
        <dbReference type="ARBA" id="ARBA00022630"/>
    </source>
</evidence>
<evidence type="ECO:0000256" key="1">
    <source>
        <dbReference type="ARBA" id="ARBA00001974"/>
    </source>
</evidence>
<dbReference type="EMBL" id="CAEZSR010000142">
    <property type="protein sequence ID" value="CAB4579367.1"/>
    <property type="molecule type" value="Genomic_DNA"/>
</dbReference>
<dbReference type="Pfam" id="PF00890">
    <property type="entry name" value="FAD_binding_2"/>
    <property type="match status" value="1"/>
</dbReference>
<comment type="cofactor">
    <cofactor evidence="1">
        <name>FAD</name>
        <dbReference type="ChEBI" id="CHEBI:57692"/>
    </cofactor>
</comment>
<dbReference type="AlphaFoldDB" id="A0A6J6ETT1"/>
<dbReference type="Gene3D" id="3.50.50.60">
    <property type="entry name" value="FAD/NAD(P)-binding domain"/>
    <property type="match status" value="1"/>
</dbReference>
<dbReference type="PANTHER" id="PTHR43400:SF10">
    <property type="entry name" value="3-OXOSTEROID 1-DEHYDROGENASE"/>
    <property type="match status" value="1"/>
</dbReference>
<evidence type="ECO:0000256" key="4">
    <source>
        <dbReference type="ARBA" id="ARBA00023002"/>
    </source>
</evidence>